<proteinExistence type="predicted"/>
<feature type="non-terminal residue" evidence="2">
    <location>
        <position position="88"/>
    </location>
</feature>
<organism evidence="2">
    <name type="scientific">uncultured Craurococcus sp</name>
    <dbReference type="NCBI Taxonomy" id="1135998"/>
    <lineage>
        <taxon>Bacteria</taxon>
        <taxon>Pseudomonadati</taxon>
        <taxon>Pseudomonadota</taxon>
        <taxon>Alphaproteobacteria</taxon>
        <taxon>Acetobacterales</taxon>
        <taxon>Acetobacteraceae</taxon>
        <taxon>Craurococcus</taxon>
        <taxon>environmental samples</taxon>
    </lineage>
</organism>
<evidence type="ECO:0000256" key="1">
    <source>
        <dbReference type="SAM" id="MobiDB-lite"/>
    </source>
</evidence>
<accession>A0A6J4H9P1</accession>
<dbReference type="EMBL" id="CADCTD010000003">
    <property type="protein sequence ID" value="CAA9216049.1"/>
    <property type="molecule type" value="Genomic_DNA"/>
</dbReference>
<evidence type="ECO:0000313" key="2">
    <source>
        <dbReference type="EMBL" id="CAA9216049.1"/>
    </source>
</evidence>
<name>A0A6J4H9P1_9PROT</name>
<feature type="non-terminal residue" evidence="2">
    <location>
        <position position="1"/>
    </location>
</feature>
<dbReference type="AlphaFoldDB" id="A0A6J4H9P1"/>
<feature type="region of interest" description="Disordered" evidence="1">
    <location>
        <begin position="16"/>
        <end position="88"/>
    </location>
</feature>
<protein>
    <submittedName>
        <fullName evidence="2">Uncharacterized protein</fullName>
    </submittedName>
</protein>
<feature type="compositionally biased region" description="Low complexity" evidence="1">
    <location>
        <begin position="17"/>
        <end position="36"/>
    </location>
</feature>
<sequence>EPLHRRGLRLADRLRLHAPQRPALGRAGRGAGPPHRLCAGEAEGLHHRRLRGRPGRALRRRGRGGDGRCHRPLASPGAGQSAEDHPGL</sequence>
<reference evidence="2" key="1">
    <citation type="submission" date="2020-02" db="EMBL/GenBank/DDBJ databases">
        <authorList>
            <person name="Meier V. D."/>
        </authorList>
    </citation>
    <scope>NUCLEOTIDE SEQUENCE</scope>
    <source>
        <strain evidence="2">AVDCRST_MAG27</strain>
    </source>
</reference>
<feature type="compositionally biased region" description="Basic residues" evidence="1">
    <location>
        <begin position="46"/>
        <end position="62"/>
    </location>
</feature>
<gene>
    <name evidence="2" type="ORF">AVDCRST_MAG27-185</name>
</gene>